<dbReference type="EMBL" id="LAVV01012133">
    <property type="protein sequence ID" value="KNZ46988.1"/>
    <property type="molecule type" value="Genomic_DNA"/>
</dbReference>
<comment type="caution">
    <text evidence="1">The sequence shown here is derived from an EMBL/GenBank/DDBJ whole genome shotgun (WGS) entry which is preliminary data.</text>
</comment>
<dbReference type="Proteomes" id="UP000037035">
    <property type="component" value="Unassembled WGS sequence"/>
</dbReference>
<sequence>MDTLRNPHGGSIFFFRVKITPRHLSEDLWGLLYLAILSLNRAAYMKRTSNSWSNLCATSQLFSWTKFVSTCKIIVALFSASQASRKNFLAAKYCVIDEMADMPAKFLVFTPVAQYIIEANAAWYSIIPGISYFGVLAVTVTEATVKSNLCQTQALVHNLDPSWTIHLTFHDVVSTC</sequence>
<protein>
    <submittedName>
        <fullName evidence="1">Uncharacterized protein</fullName>
    </submittedName>
</protein>
<accession>A0A0L6UEJ9</accession>
<dbReference type="VEuPathDB" id="FungiDB:VP01_6774g1"/>
<dbReference type="AlphaFoldDB" id="A0A0L6UEJ9"/>
<reference evidence="1 2" key="1">
    <citation type="submission" date="2015-08" db="EMBL/GenBank/DDBJ databases">
        <title>Next Generation Sequencing and Analysis of the Genome of Puccinia sorghi L Schw, the Causal Agent of Maize Common Rust.</title>
        <authorList>
            <person name="Rochi L."/>
            <person name="Burguener G."/>
            <person name="Darino M."/>
            <person name="Turjanski A."/>
            <person name="Kreff E."/>
            <person name="Dieguez M.J."/>
            <person name="Sacco F."/>
        </authorList>
    </citation>
    <scope>NUCLEOTIDE SEQUENCE [LARGE SCALE GENOMIC DNA]</scope>
    <source>
        <strain evidence="1 2">RO10H11247</strain>
    </source>
</reference>
<proteinExistence type="predicted"/>
<evidence type="ECO:0000313" key="2">
    <source>
        <dbReference type="Proteomes" id="UP000037035"/>
    </source>
</evidence>
<gene>
    <name evidence="1" type="ORF">VP01_6774g1</name>
</gene>
<keyword evidence="2" id="KW-1185">Reference proteome</keyword>
<evidence type="ECO:0000313" key="1">
    <source>
        <dbReference type="EMBL" id="KNZ46988.1"/>
    </source>
</evidence>
<organism evidence="1 2">
    <name type="scientific">Puccinia sorghi</name>
    <dbReference type="NCBI Taxonomy" id="27349"/>
    <lineage>
        <taxon>Eukaryota</taxon>
        <taxon>Fungi</taxon>
        <taxon>Dikarya</taxon>
        <taxon>Basidiomycota</taxon>
        <taxon>Pucciniomycotina</taxon>
        <taxon>Pucciniomycetes</taxon>
        <taxon>Pucciniales</taxon>
        <taxon>Pucciniaceae</taxon>
        <taxon>Puccinia</taxon>
    </lineage>
</organism>
<name>A0A0L6UEJ9_9BASI</name>